<sequence>MYAVLRHSRCQPRKKRFKLIDSKRVMCEYLRDFSERMEGTEEGMVMALSSPACDKEGMYIPRQCITKTVKVSLSEQKRLLEEHNVRQMKMLLSRPRRHSSTEEVKLVNMDQATESLRALQDLNIRNLVDFLRQKILNPTTHPEELYFAEMIHLTSFLSLKHDLQDGALMLLRAAITIFVPLSNDHNGCPTCECSEPCEGYRCPMGSHCEVAKDPECISGSSLCASEPICKPDLAYSNPCEEGTPLADNVTGEVFFCRLDSINTDEFQTQSFFDAAPEESYGRAMTNYIACPKDYQCTKLHKVFANYNCDSKN</sequence>
<proteinExistence type="predicted"/>
<dbReference type="VEuPathDB" id="VectorBase:PPAPM1_003052"/>
<keyword evidence="2" id="KW-1185">Reference proteome</keyword>
<name>A0A1B0DQ00_PHLPP</name>
<dbReference type="VEuPathDB" id="VectorBase:PPAI010590"/>
<evidence type="ECO:0000313" key="1">
    <source>
        <dbReference type="EnsemblMetazoa" id="PPAI010590-PA"/>
    </source>
</evidence>
<organism evidence="1 2">
    <name type="scientific">Phlebotomus papatasi</name>
    <name type="common">Sandfly</name>
    <dbReference type="NCBI Taxonomy" id="29031"/>
    <lineage>
        <taxon>Eukaryota</taxon>
        <taxon>Metazoa</taxon>
        <taxon>Ecdysozoa</taxon>
        <taxon>Arthropoda</taxon>
        <taxon>Hexapoda</taxon>
        <taxon>Insecta</taxon>
        <taxon>Pterygota</taxon>
        <taxon>Neoptera</taxon>
        <taxon>Endopterygota</taxon>
        <taxon>Diptera</taxon>
        <taxon>Nematocera</taxon>
        <taxon>Psychodoidea</taxon>
        <taxon>Psychodidae</taxon>
        <taxon>Phlebotomus</taxon>
        <taxon>Phlebotomus</taxon>
    </lineage>
</organism>
<dbReference type="SUPFAM" id="SSF57610">
    <property type="entry name" value="Thyroglobulin type-1 domain"/>
    <property type="match status" value="1"/>
</dbReference>
<accession>A0A1B0DQ00</accession>
<dbReference type="EMBL" id="AJVK01018694">
    <property type="status" value="NOT_ANNOTATED_CDS"/>
    <property type="molecule type" value="Genomic_DNA"/>
</dbReference>
<dbReference type="EnsemblMetazoa" id="PPAI010590-RA">
    <property type="protein sequence ID" value="PPAI010590-PA"/>
    <property type="gene ID" value="PPAI010590"/>
</dbReference>
<evidence type="ECO:0000313" key="2">
    <source>
        <dbReference type="Proteomes" id="UP000092462"/>
    </source>
</evidence>
<dbReference type="InterPro" id="IPR036857">
    <property type="entry name" value="Thyroglobulin_1_sf"/>
</dbReference>
<dbReference type="Proteomes" id="UP000092462">
    <property type="component" value="Unassembled WGS sequence"/>
</dbReference>
<protein>
    <submittedName>
        <fullName evidence="1">Uncharacterized protein</fullName>
    </submittedName>
</protein>
<reference evidence="1" key="1">
    <citation type="submission" date="2022-08" db="UniProtKB">
        <authorList>
            <consortium name="EnsemblMetazoa"/>
        </authorList>
    </citation>
    <scope>IDENTIFICATION</scope>
    <source>
        <strain evidence="1">Israel</strain>
    </source>
</reference>
<dbReference type="AlphaFoldDB" id="A0A1B0DQ00"/>